<feature type="non-terminal residue" evidence="1">
    <location>
        <position position="154"/>
    </location>
</feature>
<gene>
    <name evidence="1" type="ORF">ACOLOM_LOCUS4453</name>
</gene>
<keyword evidence="2" id="KW-1185">Reference proteome</keyword>
<dbReference type="Proteomes" id="UP000789525">
    <property type="component" value="Unassembled WGS sequence"/>
</dbReference>
<dbReference type="EMBL" id="CAJVPT010007328">
    <property type="protein sequence ID" value="CAG8540422.1"/>
    <property type="molecule type" value="Genomic_DNA"/>
</dbReference>
<protein>
    <submittedName>
        <fullName evidence="1">2061_t:CDS:1</fullName>
    </submittedName>
</protein>
<sequence>MTETVATSNSTETSSCPVNHSVWSSFAHTKTSKTESNNTDSNEHSQKGCTSDFMINESNNMPLIANQQPSMGQRVPLGTSRQLSNIPRAIPETDKNLAKKAEVWIYPSEQMFFNAMKRKNWNPREEDMRVIVPMHNAVNEKAWREILEWEKFHE</sequence>
<proteinExistence type="predicted"/>
<accession>A0ACA9LQR7</accession>
<reference evidence="1" key="1">
    <citation type="submission" date="2021-06" db="EMBL/GenBank/DDBJ databases">
        <authorList>
            <person name="Kallberg Y."/>
            <person name="Tangrot J."/>
            <person name="Rosling A."/>
        </authorList>
    </citation>
    <scope>NUCLEOTIDE SEQUENCE</scope>
    <source>
        <strain evidence="1">CL356</strain>
    </source>
</reference>
<comment type="caution">
    <text evidence="1">The sequence shown here is derived from an EMBL/GenBank/DDBJ whole genome shotgun (WGS) entry which is preliminary data.</text>
</comment>
<name>A0ACA9LQR7_9GLOM</name>
<organism evidence="1 2">
    <name type="scientific">Acaulospora colombiana</name>
    <dbReference type="NCBI Taxonomy" id="27376"/>
    <lineage>
        <taxon>Eukaryota</taxon>
        <taxon>Fungi</taxon>
        <taxon>Fungi incertae sedis</taxon>
        <taxon>Mucoromycota</taxon>
        <taxon>Glomeromycotina</taxon>
        <taxon>Glomeromycetes</taxon>
        <taxon>Diversisporales</taxon>
        <taxon>Acaulosporaceae</taxon>
        <taxon>Acaulospora</taxon>
    </lineage>
</organism>
<evidence type="ECO:0000313" key="2">
    <source>
        <dbReference type="Proteomes" id="UP000789525"/>
    </source>
</evidence>
<evidence type="ECO:0000313" key="1">
    <source>
        <dbReference type="EMBL" id="CAG8540422.1"/>
    </source>
</evidence>